<dbReference type="OrthoDB" id="3190532at2"/>
<feature type="transmembrane region" description="Helical" evidence="1">
    <location>
        <begin position="168"/>
        <end position="197"/>
    </location>
</feature>
<dbReference type="AlphaFoldDB" id="A0A3R9P361"/>
<protein>
    <submittedName>
        <fullName evidence="2">ABC transporter permease</fullName>
    </submittedName>
</protein>
<gene>
    <name evidence="2" type="ORF">D7Z54_27675</name>
</gene>
<dbReference type="EMBL" id="RBVX01000043">
    <property type="protein sequence ID" value="RSL30070.1"/>
    <property type="molecule type" value="Genomic_DNA"/>
</dbReference>
<keyword evidence="1" id="KW-1133">Transmembrane helix</keyword>
<sequence length="250" mass="27896">MIKTLGLEYFKIRRKKIWMMIMLFLGVEMLWAFISINRSIASNPDQAIWESVIHTTASMNGLFIPILSAIIVSRICDMEHKGSTWKMLVTTNVGRGQIYSAKYICANSLLFYSILAQTLLMVMFGLIKGFPGAPPFELLIQFIGGTLLTTLAVTALQQWISLAIKNQAFALCLGMLGGFIGMTIGLFPAAVRHIFIWSYYMDLSPVTFLYDEHSSSYITQTVGSGLVVAALIMTVIFYVAGRIHITLKEI</sequence>
<evidence type="ECO:0000256" key="1">
    <source>
        <dbReference type="SAM" id="Phobius"/>
    </source>
</evidence>
<keyword evidence="1" id="KW-0472">Membrane</keyword>
<dbReference type="RefSeq" id="WP_125561243.1">
    <property type="nucleotide sequence ID" value="NZ_RBVX01000043.1"/>
</dbReference>
<feature type="transmembrane region" description="Helical" evidence="1">
    <location>
        <begin position="139"/>
        <end position="156"/>
    </location>
</feature>
<dbReference type="Pfam" id="PF12730">
    <property type="entry name" value="ABC2_membrane_4"/>
    <property type="match status" value="1"/>
</dbReference>
<organism evidence="2 3">
    <name type="scientific">Salibacterium salarium</name>
    <dbReference type="NCBI Taxonomy" id="284579"/>
    <lineage>
        <taxon>Bacteria</taxon>
        <taxon>Bacillati</taxon>
        <taxon>Bacillota</taxon>
        <taxon>Bacilli</taxon>
        <taxon>Bacillales</taxon>
        <taxon>Bacillaceae</taxon>
    </lineage>
</organism>
<keyword evidence="1" id="KW-0812">Transmembrane</keyword>
<comment type="caution">
    <text evidence="2">The sequence shown here is derived from an EMBL/GenBank/DDBJ whole genome shotgun (WGS) entry which is preliminary data.</text>
</comment>
<evidence type="ECO:0000313" key="2">
    <source>
        <dbReference type="EMBL" id="RSL30070.1"/>
    </source>
</evidence>
<proteinExistence type="predicted"/>
<feature type="transmembrane region" description="Helical" evidence="1">
    <location>
        <begin position="109"/>
        <end position="127"/>
    </location>
</feature>
<evidence type="ECO:0000313" key="3">
    <source>
        <dbReference type="Proteomes" id="UP000275076"/>
    </source>
</evidence>
<dbReference type="Proteomes" id="UP000275076">
    <property type="component" value="Unassembled WGS sequence"/>
</dbReference>
<keyword evidence="3" id="KW-1185">Reference proteome</keyword>
<feature type="transmembrane region" description="Helical" evidence="1">
    <location>
        <begin position="52"/>
        <end position="72"/>
    </location>
</feature>
<reference evidence="2 3" key="1">
    <citation type="submission" date="2018-10" db="EMBL/GenBank/DDBJ databases">
        <title>Draft genome sequence of Bacillus salarius IM0101, isolated from a hypersaline soil in Inner Mongolia, China.</title>
        <authorList>
            <person name="Yamprayoonswat W."/>
            <person name="Boonvisut S."/>
            <person name="Jumpathong W."/>
            <person name="Sittihan S."/>
            <person name="Ruangsuj P."/>
            <person name="Wanthongcharoen S."/>
            <person name="Thongpramul N."/>
            <person name="Pimmason S."/>
            <person name="Yu B."/>
            <person name="Yasawong M."/>
        </authorList>
    </citation>
    <scope>NUCLEOTIDE SEQUENCE [LARGE SCALE GENOMIC DNA]</scope>
    <source>
        <strain evidence="2 3">IM0101</strain>
    </source>
</reference>
<dbReference type="CDD" id="cd21809">
    <property type="entry name" value="ABC-2_lan_permease-like"/>
    <property type="match status" value="1"/>
</dbReference>
<feature type="transmembrane region" description="Helical" evidence="1">
    <location>
        <begin position="21"/>
        <end position="40"/>
    </location>
</feature>
<feature type="transmembrane region" description="Helical" evidence="1">
    <location>
        <begin position="217"/>
        <end position="240"/>
    </location>
</feature>
<name>A0A3R9P361_9BACI</name>
<accession>A0A3R9P361</accession>